<dbReference type="VEuPathDB" id="FungiDB:BO71DRAFT_398344"/>
<name>A0A319DLW0_9EURO</name>
<proteinExistence type="predicted"/>
<gene>
    <name evidence="2" type="ORF">BO71DRAFT_398344</name>
</gene>
<dbReference type="AlphaFoldDB" id="A0A319DLW0"/>
<sequence>MSIPKKVLEKFIQNFNIPKAKSKLSAENAGGRLFPSRNTKNDAASNFRADQGSPYTNDPNTFSVNVQANANASNTSVKRFAENNPDKKLFAFPMKKDDTDEDVKKKMIDAAKSGGYL</sequence>
<reference evidence="2 3" key="1">
    <citation type="submission" date="2018-02" db="EMBL/GenBank/DDBJ databases">
        <title>The genomes of Aspergillus section Nigri reveals drivers in fungal speciation.</title>
        <authorList>
            <consortium name="DOE Joint Genome Institute"/>
            <person name="Vesth T.C."/>
            <person name="Nybo J."/>
            <person name="Theobald S."/>
            <person name="Brandl J."/>
            <person name="Frisvad J.C."/>
            <person name="Nielsen K.F."/>
            <person name="Lyhne E.K."/>
            <person name="Kogle M.E."/>
            <person name="Kuo A."/>
            <person name="Riley R."/>
            <person name="Clum A."/>
            <person name="Nolan M."/>
            <person name="Lipzen A."/>
            <person name="Salamov A."/>
            <person name="Henrissat B."/>
            <person name="Wiebenga A."/>
            <person name="De vries R.P."/>
            <person name="Grigoriev I.V."/>
            <person name="Mortensen U.H."/>
            <person name="Andersen M.R."/>
            <person name="Baker S.E."/>
        </authorList>
    </citation>
    <scope>NUCLEOTIDE SEQUENCE [LARGE SCALE GENOMIC DNA]</scope>
    <source>
        <strain evidence="2 3">CBS 707.79</strain>
    </source>
</reference>
<protein>
    <submittedName>
        <fullName evidence="2">Uncharacterized protein</fullName>
    </submittedName>
</protein>
<dbReference type="Proteomes" id="UP000247810">
    <property type="component" value="Unassembled WGS sequence"/>
</dbReference>
<evidence type="ECO:0000313" key="3">
    <source>
        <dbReference type="Proteomes" id="UP000247810"/>
    </source>
</evidence>
<evidence type="ECO:0000313" key="2">
    <source>
        <dbReference type="EMBL" id="PYH95077.1"/>
    </source>
</evidence>
<accession>A0A319DLW0</accession>
<dbReference type="EMBL" id="KZ825860">
    <property type="protein sequence ID" value="PYH95077.1"/>
    <property type="molecule type" value="Genomic_DNA"/>
</dbReference>
<dbReference type="OrthoDB" id="4150785at2759"/>
<keyword evidence="3" id="KW-1185">Reference proteome</keyword>
<feature type="region of interest" description="Disordered" evidence="1">
    <location>
        <begin position="26"/>
        <end position="58"/>
    </location>
</feature>
<evidence type="ECO:0000256" key="1">
    <source>
        <dbReference type="SAM" id="MobiDB-lite"/>
    </source>
</evidence>
<organism evidence="2 3">
    <name type="scientific">Aspergillus ellipticus CBS 707.79</name>
    <dbReference type="NCBI Taxonomy" id="1448320"/>
    <lineage>
        <taxon>Eukaryota</taxon>
        <taxon>Fungi</taxon>
        <taxon>Dikarya</taxon>
        <taxon>Ascomycota</taxon>
        <taxon>Pezizomycotina</taxon>
        <taxon>Eurotiomycetes</taxon>
        <taxon>Eurotiomycetidae</taxon>
        <taxon>Eurotiales</taxon>
        <taxon>Aspergillaceae</taxon>
        <taxon>Aspergillus</taxon>
        <taxon>Aspergillus subgen. Circumdati</taxon>
    </lineage>
</organism>